<sequence length="89" mass="9780">NFPPRISNTDVLEVEVGKSYPNLVTVHTTDPNGDPFYYYLEPGTAAGVSLNNATHVLSWNTVPDGFNLTIGVAASDEFVSTLWRPRIEL</sequence>
<dbReference type="Proteomes" id="UP001634394">
    <property type="component" value="Unassembled WGS sequence"/>
</dbReference>
<feature type="non-terminal residue" evidence="1">
    <location>
        <position position="1"/>
    </location>
</feature>
<gene>
    <name evidence="1" type="ORF">ACJMK2_015390</name>
</gene>
<evidence type="ECO:0000313" key="1">
    <source>
        <dbReference type="EMBL" id="KAL3851661.1"/>
    </source>
</evidence>
<reference evidence="1 2" key="1">
    <citation type="submission" date="2024-11" db="EMBL/GenBank/DDBJ databases">
        <title>Chromosome-level genome assembly of the freshwater bivalve Anodonta woodiana.</title>
        <authorList>
            <person name="Chen X."/>
        </authorList>
    </citation>
    <scope>NUCLEOTIDE SEQUENCE [LARGE SCALE GENOMIC DNA]</scope>
    <source>
        <strain evidence="1">MN2024</strain>
        <tissue evidence="1">Gills</tissue>
    </source>
</reference>
<dbReference type="AlphaFoldDB" id="A0ABD3UQ56"/>
<organism evidence="1 2">
    <name type="scientific">Sinanodonta woodiana</name>
    <name type="common">Chinese pond mussel</name>
    <name type="synonym">Anodonta woodiana</name>
    <dbReference type="NCBI Taxonomy" id="1069815"/>
    <lineage>
        <taxon>Eukaryota</taxon>
        <taxon>Metazoa</taxon>
        <taxon>Spiralia</taxon>
        <taxon>Lophotrochozoa</taxon>
        <taxon>Mollusca</taxon>
        <taxon>Bivalvia</taxon>
        <taxon>Autobranchia</taxon>
        <taxon>Heteroconchia</taxon>
        <taxon>Palaeoheterodonta</taxon>
        <taxon>Unionida</taxon>
        <taxon>Unionoidea</taxon>
        <taxon>Unionidae</taxon>
        <taxon>Unioninae</taxon>
        <taxon>Sinanodonta</taxon>
    </lineage>
</organism>
<keyword evidence="2" id="KW-1185">Reference proteome</keyword>
<dbReference type="Gene3D" id="2.60.40.10">
    <property type="entry name" value="Immunoglobulins"/>
    <property type="match status" value="1"/>
</dbReference>
<dbReference type="EMBL" id="JBJQND010000015">
    <property type="protein sequence ID" value="KAL3851661.1"/>
    <property type="molecule type" value="Genomic_DNA"/>
</dbReference>
<proteinExistence type="predicted"/>
<accession>A0ABD3UQ56</accession>
<comment type="caution">
    <text evidence="1">The sequence shown here is derived from an EMBL/GenBank/DDBJ whole genome shotgun (WGS) entry which is preliminary data.</text>
</comment>
<dbReference type="InterPro" id="IPR013783">
    <property type="entry name" value="Ig-like_fold"/>
</dbReference>
<name>A0ABD3UQ56_SINWO</name>
<feature type="non-terminal residue" evidence="1">
    <location>
        <position position="89"/>
    </location>
</feature>
<evidence type="ECO:0000313" key="2">
    <source>
        <dbReference type="Proteomes" id="UP001634394"/>
    </source>
</evidence>
<protein>
    <submittedName>
        <fullName evidence="1">Uncharacterized protein</fullName>
    </submittedName>
</protein>